<reference evidence="1" key="2">
    <citation type="submission" date="2022-01" db="EMBL/GenBank/DDBJ databases">
        <authorList>
            <person name="Yamashiro T."/>
            <person name="Shiraishi A."/>
            <person name="Satake H."/>
            <person name="Nakayama K."/>
        </authorList>
    </citation>
    <scope>NUCLEOTIDE SEQUENCE</scope>
</reference>
<gene>
    <name evidence="1" type="ORF">Tco_1042154</name>
</gene>
<proteinExistence type="predicted"/>
<accession>A0ABQ5GIY4</accession>
<dbReference type="Proteomes" id="UP001151760">
    <property type="component" value="Unassembled WGS sequence"/>
</dbReference>
<protein>
    <submittedName>
        <fullName evidence="1">Uncharacterized protein</fullName>
    </submittedName>
</protein>
<evidence type="ECO:0000313" key="2">
    <source>
        <dbReference type="Proteomes" id="UP001151760"/>
    </source>
</evidence>
<dbReference type="EMBL" id="BQNB010018529">
    <property type="protein sequence ID" value="GJT75429.1"/>
    <property type="molecule type" value="Genomic_DNA"/>
</dbReference>
<keyword evidence="2" id="KW-1185">Reference proteome</keyword>
<reference evidence="1" key="1">
    <citation type="journal article" date="2022" name="Int. J. Mol. Sci.">
        <title>Draft Genome of Tanacetum Coccineum: Genomic Comparison of Closely Related Tanacetum-Family Plants.</title>
        <authorList>
            <person name="Yamashiro T."/>
            <person name="Shiraishi A."/>
            <person name="Nakayama K."/>
            <person name="Satake H."/>
        </authorList>
    </citation>
    <scope>NUCLEOTIDE SEQUENCE</scope>
</reference>
<evidence type="ECO:0000313" key="1">
    <source>
        <dbReference type="EMBL" id="GJT75429.1"/>
    </source>
</evidence>
<name>A0ABQ5GIY4_9ASTR</name>
<comment type="caution">
    <text evidence="1">The sequence shown here is derived from an EMBL/GenBank/DDBJ whole genome shotgun (WGS) entry which is preliminary data.</text>
</comment>
<sequence length="137" mass="15729">MGSGTNDVRRTIIRRLRQELVADVALANNLLNVLTRLEQMCSHGPKMLRVESLPDHPLIKCILRCGVEMMWHPVGEKEEMLRVESLPDHPLIKYGFNTLERAMSADMTNSSNLVATRNELLRTIAEKEEMINHHRTM</sequence>
<organism evidence="1 2">
    <name type="scientific">Tanacetum coccineum</name>
    <dbReference type="NCBI Taxonomy" id="301880"/>
    <lineage>
        <taxon>Eukaryota</taxon>
        <taxon>Viridiplantae</taxon>
        <taxon>Streptophyta</taxon>
        <taxon>Embryophyta</taxon>
        <taxon>Tracheophyta</taxon>
        <taxon>Spermatophyta</taxon>
        <taxon>Magnoliopsida</taxon>
        <taxon>eudicotyledons</taxon>
        <taxon>Gunneridae</taxon>
        <taxon>Pentapetalae</taxon>
        <taxon>asterids</taxon>
        <taxon>campanulids</taxon>
        <taxon>Asterales</taxon>
        <taxon>Asteraceae</taxon>
        <taxon>Asteroideae</taxon>
        <taxon>Anthemideae</taxon>
        <taxon>Anthemidinae</taxon>
        <taxon>Tanacetum</taxon>
    </lineage>
</organism>